<dbReference type="SMART" id="SM00267">
    <property type="entry name" value="GGDEF"/>
    <property type="match status" value="1"/>
</dbReference>
<dbReference type="Pfam" id="PF00563">
    <property type="entry name" value="EAL"/>
    <property type="match status" value="1"/>
</dbReference>
<dbReference type="InterPro" id="IPR013655">
    <property type="entry name" value="PAS_fold_3"/>
</dbReference>
<gene>
    <name evidence="3" type="ORF">GJQ57_22285</name>
</gene>
<comment type="caution">
    <text evidence="3">The sequence shown here is derived from an EMBL/GenBank/DDBJ whole genome shotgun (WGS) entry which is preliminary data.</text>
</comment>
<dbReference type="InterPro" id="IPR052155">
    <property type="entry name" value="Biofilm_reg_signaling"/>
</dbReference>
<dbReference type="InterPro" id="IPR001633">
    <property type="entry name" value="EAL_dom"/>
</dbReference>
<protein>
    <submittedName>
        <fullName evidence="3">EAL domain-containing protein</fullName>
    </submittedName>
</protein>
<dbReference type="CDD" id="cd00130">
    <property type="entry name" value="PAS"/>
    <property type="match status" value="1"/>
</dbReference>
<dbReference type="SUPFAM" id="SSF141868">
    <property type="entry name" value="EAL domain-like"/>
    <property type="match status" value="1"/>
</dbReference>
<dbReference type="InterPro" id="IPR043128">
    <property type="entry name" value="Rev_trsase/Diguanyl_cyclase"/>
</dbReference>
<dbReference type="InterPro" id="IPR035919">
    <property type="entry name" value="EAL_sf"/>
</dbReference>
<dbReference type="InterPro" id="IPR013656">
    <property type="entry name" value="PAS_4"/>
</dbReference>
<sequence>MAARYWGGFFMSALSDVFAVPQRESSSHEVKLTTPRQASGPSTIDSVDDLVPGARATLNLLPEMAWMQHVNGRAAYFNRAWTDYTGVVTDNSATAGWLRHVHPEDRDRANAAWTDSQHHLQPVEIDCRLRDRSGSYRWFKIRACAHLLATGQTVWCGTCSDIDHAKRRELSLAKTYEQQNNMLDVSVDCIKIVDTAGALVQINRAGREALGVPAFDTRLGMKWLELLPPEVRRRGQRALDKACHGIPARFPGLSVIPGHKPQHWDNILMPMRAETNEVTGVLCVSREVTLQREAEERLRIASEVDALTGLLNRRAFKSRLNRTISRCRRKGTVFGLLLADIDHFKQVNDTLGHAAGDYLLRRLAKRLAAAIAGQGFAARLGGDEFAIVIDGVEDAADVRRVAERLLDRATFPASYSGKRINWGLSAGCAIFPSDGKDGPALMKSADTALHELKAAGRGGLRLFDNRMVKEAERASAQRSMAKRIVCEDRVEPHYQSKVRLDDNSLVGFQALLRWRDDDQHMHLPCSVSEGFKDYELATGIARLMHAKVLRDLAEWLQRGLAAVPISITTSPVEFLYDDFAESLLQRLDAFAIPPSLVEIEVTEQALVERGSEFVARALRMLKASGVHTTLGGFGTGYSSFTHLGAYPVSCLKIDPSFVSRMVSEPPVFSIVKAISMLGASLSLGIFADGIETVEQQSMLRSAGCAIGQGSLLGQTMTAAEARLRLAGIA</sequence>
<dbReference type="Pfam" id="PF00990">
    <property type="entry name" value="GGDEF"/>
    <property type="match status" value="1"/>
</dbReference>
<evidence type="ECO:0000313" key="3">
    <source>
        <dbReference type="EMBL" id="MRT01385.1"/>
    </source>
</evidence>
<dbReference type="PANTHER" id="PTHR44757">
    <property type="entry name" value="DIGUANYLATE CYCLASE DGCP"/>
    <property type="match status" value="1"/>
</dbReference>
<dbReference type="InterPro" id="IPR000160">
    <property type="entry name" value="GGDEF_dom"/>
</dbReference>
<reference evidence="3 4" key="1">
    <citation type="submission" date="2019-11" db="EMBL/GenBank/DDBJ databases">
        <title>Phenotypic characterization of an OXA-22 and OXA-60 co-producing Ralstonia pickettii clinical strain.</title>
        <authorList>
            <person name="He F."/>
        </authorList>
    </citation>
    <scope>NUCLEOTIDE SEQUENCE [LARGE SCALE GENOMIC DNA]</scope>
    <source>
        <strain evidence="3 4">PSLESD1</strain>
    </source>
</reference>
<dbReference type="SUPFAM" id="SSF55785">
    <property type="entry name" value="PYP-like sensor domain (PAS domain)"/>
    <property type="match status" value="2"/>
</dbReference>
<dbReference type="InterPro" id="IPR035965">
    <property type="entry name" value="PAS-like_dom_sf"/>
</dbReference>
<dbReference type="SMART" id="SM00052">
    <property type="entry name" value="EAL"/>
    <property type="match status" value="1"/>
</dbReference>
<dbReference type="EMBL" id="WJYN01000012">
    <property type="protein sequence ID" value="MRT01385.1"/>
    <property type="molecule type" value="Genomic_DNA"/>
</dbReference>
<dbReference type="FunFam" id="3.30.450.20:FF:000099">
    <property type="entry name" value="Sensory box sensor histidine kinase"/>
    <property type="match status" value="1"/>
</dbReference>
<feature type="domain" description="GGDEF" evidence="2">
    <location>
        <begin position="332"/>
        <end position="465"/>
    </location>
</feature>
<dbReference type="SUPFAM" id="SSF55073">
    <property type="entry name" value="Nucleotide cyclase"/>
    <property type="match status" value="1"/>
</dbReference>
<dbReference type="NCBIfam" id="TIGR00229">
    <property type="entry name" value="sensory_box"/>
    <property type="match status" value="1"/>
</dbReference>
<accession>A0A7X2HSD0</accession>
<dbReference type="Proteomes" id="UP000441032">
    <property type="component" value="Unassembled WGS sequence"/>
</dbReference>
<feature type="domain" description="EAL" evidence="1">
    <location>
        <begin position="473"/>
        <end position="729"/>
    </location>
</feature>
<name>A0A7X2HSD0_RALPI</name>
<dbReference type="CDD" id="cd01949">
    <property type="entry name" value="GGDEF"/>
    <property type="match status" value="1"/>
</dbReference>
<dbReference type="Pfam" id="PF08447">
    <property type="entry name" value="PAS_3"/>
    <property type="match status" value="1"/>
</dbReference>
<dbReference type="Pfam" id="PF08448">
    <property type="entry name" value="PAS_4"/>
    <property type="match status" value="1"/>
</dbReference>
<evidence type="ECO:0000259" key="2">
    <source>
        <dbReference type="PROSITE" id="PS50887"/>
    </source>
</evidence>
<dbReference type="SMART" id="SM00091">
    <property type="entry name" value="PAS"/>
    <property type="match status" value="2"/>
</dbReference>
<dbReference type="NCBIfam" id="TIGR00254">
    <property type="entry name" value="GGDEF"/>
    <property type="match status" value="1"/>
</dbReference>
<dbReference type="Gene3D" id="3.30.70.270">
    <property type="match status" value="1"/>
</dbReference>
<dbReference type="PANTHER" id="PTHR44757:SF2">
    <property type="entry name" value="BIOFILM ARCHITECTURE MAINTENANCE PROTEIN MBAA"/>
    <property type="match status" value="1"/>
</dbReference>
<dbReference type="Gene3D" id="3.20.20.450">
    <property type="entry name" value="EAL domain"/>
    <property type="match status" value="1"/>
</dbReference>
<dbReference type="PROSITE" id="PS50883">
    <property type="entry name" value="EAL"/>
    <property type="match status" value="1"/>
</dbReference>
<dbReference type="PROSITE" id="PS50887">
    <property type="entry name" value="GGDEF"/>
    <property type="match status" value="1"/>
</dbReference>
<dbReference type="CDD" id="cd01948">
    <property type="entry name" value="EAL"/>
    <property type="match status" value="1"/>
</dbReference>
<organism evidence="3 4">
    <name type="scientific">Ralstonia pickettii</name>
    <name type="common">Burkholderia pickettii</name>
    <dbReference type="NCBI Taxonomy" id="329"/>
    <lineage>
        <taxon>Bacteria</taxon>
        <taxon>Pseudomonadati</taxon>
        <taxon>Pseudomonadota</taxon>
        <taxon>Betaproteobacteria</taxon>
        <taxon>Burkholderiales</taxon>
        <taxon>Burkholderiaceae</taxon>
        <taxon>Ralstonia</taxon>
    </lineage>
</organism>
<evidence type="ECO:0000313" key="4">
    <source>
        <dbReference type="Proteomes" id="UP000441032"/>
    </source>
</evidence>
<proteinExistence type="predicted"/>
<evidence type="ECO:0000259" key="1">
    <source>
        <dbReference type="PROSITE" id="PS50883"/>
    </source>
</evidence>
<dbReference type="Gene3D" id="3.30.450.20">
    <property type="entry name" value="PAS domain"/>
    <property type="match status" value="2"/>
</dbReference>
<dbReference type="AlphaFoldDB" id="A0A7X2HSD0"/>
<dbReference type="InterPro" id="IPR029787">
    <property type="entry name" value="Nucleotide_cyclase"/>
</dbReference>
<dbReference type="InterPro" id="IPR000014">
    <property type="entry name" value="PAS"/>
</dbReference>